<evidence type="ECO:0000313" key="1">
    <source>
        <dbReference type="EMBL" id="GAF86117.1"/>
    </source>
</evidence>
<gene>
    <name evidence="1" type="ORF">S01H1_30652</name>
</gene>
<organism evidence="1">
    <name type="scientific">marine sediment metagenome</name>
    <dbReference type="NCBI Taxonomy" id="412755"/>
    <lineage>
        <taxon>unclassified sequences</taxon>
        <taxon>metagenomes</taxon>
        <taxon>ecological metagenomes</taxon>
    </lineage>
</organism>
<proteinExistence type="predicted"/>
<dbReference type="AlphaFoldDB" id="X0TD51"/>
<feature type="non-terminal residue" evidence="1">
    <location>
        <position position="1"/>
    </location>
</feature>
<feature type="non-terminal residue" evidence="1">
    <location>
        <position position="275"/>
    </location>
</feature>
<dbReference type="EMBL" id="BARS01018875">
    <property type="protein sequence ID" value="GAF86117.1"/>
    <property type="molecule type" value="Genomic_DNA"/>
</dbReference>
<protein>
    <submittedName>
        <fullName evidence="1">Uncharacterized protein</fullName>
    </submittedName>
</protein>
<comment type="caution">
    <text evidence="1">The sequence shown here is derived from an EMBL/GenBank/DDBJ whole genome shotgun (WGS) entry which is preliminary data.</text>
</comment>
<name>X0TD51_9ZZZZ</name>
<accession>X0TD51</accession>
<sequence>ALGPVAGIIGGIVSAIVMIKGMQKWVRNTAEMTEKQTVIMGELLKESRQTNRSVSSVQAGRLAAADPYGRGIGYWQTSMAYLTPSPFERRTLGGLASSRLRNTATREAADRARGATMAPFKRLGTDLSTSYHGLRAQATRGLFAGATNPSGTGFLAGAATGGLPGMLYAMYAGVSKGIDVSLYGGGPRKDMMNALRAQGRKGRVGALNRLQARGPDVTPGAAPGFRAGSAEEYAFRVQQQTNARNIENTIRWQDQVLQLLREMVQEGTITDPNVL</sequence>
<reference evidence="1" key="1">
    <citation type="journal article" date="2014" name="Front. Microbiol.">
        <title>High frequency of phylogenetically diverse reductive dehalogenase-homologous genes in deep subseafloor sedimentary metagenomes.</title>
        <authorList>
            <person name="Kawai M."/>
            <person name="Futagami T."/>
            <person name="Toyoda A."/>
            <person name="Takaki Y."/>
            <person name="Nishi S."/>
            <person name="Hori S."/>
            <person name="Arai W."/>
            <person name="Tsubouchi T."/>
            <person name="Morono Y."/>
            <person name="Uchiyama I."/>
            <person name="Ito T."/>
            <person name="Fujiyama A."/>
            <person name="Inagaki F."/>
            <person name="Takami H."/>
        </authorList>
    </citation>
    <scope>NUCLEOTIDE SEQUENCE</scope>
    <source>
        <strain evidence="1">Expedition CK06-06</strain>
    </source>
</reference>